<evidence type="ECO:0000313" key="3">
    <source>
        <dbReference type="Proteomes" id="UP001142489"/>
    </source>
</evidence>
<feature type="compositionally biased region" description="Basic and acidic residues" evidence="1">
    <location>
        <begin position="1"/>
        <end position="17"/>
    </location>
</feature>
<evidence type="ECO:0000256" key="1">
    <source>
        <dbReference type="SAM" id="MobiDB-lite"/>
    </source>
</evidence>
<sequence>MEKEGEGPGDDGSREEAPPLPEAGSILRYEEHITGLMVTVARLHGRLEGLRHPRGQGRGSREEEDDDNEVSDFCSEYTASLPRGGLLPFPGPILALPPPPPPPSLGASTPDLFFAVDEAVSSLEKTVLSHKGRIPSAEAELEVTSRRPRAWKKP</sequence>
<dbReference type="OrthoDB" id="6256369at2759"/>
<proteinExistence type="predicted"/>
<dbReference type="EMBL" id="JAPFRF010000018">
    <property type="protein sequence ID" value="KAJ7308172.1"/>
    <property type="molecule type" value="Genomic_DNA"/>
</dbReference>
<organism evidence="2 3">
    <name type="scientific">Phrynocephalus forsythii</name>
    <dbReference type="NCBI Taxonomy" id="171643"/>
    <lineage>
        <taxon>Eukaryota</taxon>
        <taxon>Metazoa</taxon>
        <taxon>Chordata</taxon>
        <taxon>Craniata</taxon>
        <taxon>Vertebrata</taxon>
        <taxon>Euteleostomi</taxon>
        <taxon>Lepidosauria</taxon>
        <taxon>Squamata</taxon>
        <taxon>Bifurcata</taxon>
        <taxon>Unidentata</taxon>
        <taxon>Episquamata</taxon>
        <taxon>Toxicofera</taxon>
        <taxon>Iguania</taxon>
        <taxon>Acrodonta</taxon>
        <taxon>Agamidae</taxon>
        <taxon>Agaminae</taxon>
        <taxon>Phrynocephalus</taxon>
    </lineage>
</organism>
<name>A0A9Q0XB27_9SAUR</name>
<dbReference type="AlphaFoldDB" id="A0A9Q0XB27"/>
<feature type="region of interest" description="Disordered" evidence="1">
    <location>
        <begin position="1"/>
        <end position="26"/>
    </location>
</feature>
<dbReference type="Proteomes" id="UP001142489">
    <property type="component" value="Unassembled WGS sequence"/>
</dbReference>
<keyword evidence="3" id="KW-1185">Reference proteome</keyword>
<comment type="caution">
    <text evidence="2">The sequence shown here is derived from an EMBL/GenBank/DDBJ whole genome shotgun (WGS) entry which is preliminary data.</text>
</comment>
<feature type="region of interest" description="Disordered" evidence="1">
    <location>
        <begin position="44"/>
        <end position="72"/>
    </location>
</feature>
<reference evidence="2" key="1">
    <citation type="journal article" date="2023" name="DNA Res.">
        <title>Chromosome-level genome assembly of Phrynocephalus forsythii using third-generation DNA sequencing and Hi-C analysis.</title>
        <authorList>
            <person name="Qi Y."/>
            <person name="Zhao W."/>
            <person name="Zhao Y."/>
            <person name="Niu C."/>
            <person name="Cao S."/>
            <person name="Zhang Y."/>
        </authorList>
    </citation>
    <scope>NUCLEOTIDE SEQUENCE</scope>
    <source>
        <tissue evidence="2">Muscle</tissue>
    </source>
</reference>
<gene>
    <name evidence="2" type="ORF">JRQ81_008689</name>
</gene>
<protein>
    <submittedName>
        <fullName evidence="2">Uncharacterized protein</fullName>
    </submittedName>
</protein>
<accession>A0A9Q0XB27</accession>
<feature type="region of interest" description="Disordered" evidence="1">
    <location>
        <begin position="131"/>
        <end position="154"/>
    </location>
</feature>
<evidence type="ECO:0000313" key="2">
    <source>
        <dbReference type="EMBL" id="KAJ7308172.1"/>
    </source>
</evidence>